<dbReference type="InterPro" id="IPR051219">
    <property type="entry name" value="Heterochromatin_chromo-domain"/>
</dbReference>
<dbReference type="PROSITE" id="PS00598">
    <property type="entry name" value="CHROMO_1"/>
    <property type="match status" value="1"/>
</dbReference>
<feature type="compositionally biased region" description="Acidic residues" evidence="3">
    <location>
        <begin position="214"/>
        <end position="229"/>
    </location>
</feature>
<keyword evidence="2" id="KW-0539">Nucleus</keyword>
<dbReference type="SMART" id="SM00298">
    <property type="entry name" value="CHROMO"/>
    <property type="match status" value="1"/>
</dbReference>
<dbReference type="SUPFAM" id="SSF54160">
    <property type="entry name" value="Chromo domain-like"/>
    <property type="match status" value="2"/>
</dbReference>
<feature type="region of interest" description="Disordered" evidence="3">
    <location>
        <begin position="125"/>
        <end position="235"/>
    </location>
</feature>
<dbReference type="PANTHER" id="PTHR22812">
    <property type="entry name" value="CHROMOBOX PROTEIN"/>
    <property type="match status" value="1"/>
</dbReference>
<organism evidence="5">
    <name type="scientific">Melanopsichium pennsylvanicum 4</name>
    <dbReference type="NCBI Taxonomy" id="1398559"/>
    <lineage>
        <taxon>Eukaryota</taxon>
        <taxon>Fungi</taxon>
        <taxon>Dikarya</taxon>
        <taxon>Basidiomycota</taxon>
        <taxon>Ustilaginomycotina</taxon>
        <taxon>Ustilaginomycetes</taxon>
        <taxon>Ustilaginales</taxon>
        <taxon>Ustilaginaceae</taxon>
        <taxon>Melanopsichium</taxon>
    </lineage>
</organism>
<dbReference type="AlphaFoldDB" id="A0A077R4U9"/>
<comment type="subcellular location">
    <subcellularLocation>
        <location evidence="1">Nucleus</location>
    </subcellularLocation>
</comment>
<feature type="compositionally biased region" description="Polar residues" evidence="3">
    <location>
        <begin position="179"/>
        <end position="194"/>
    </location>
</feature>
<feature type="compositionally biased region" description="Low complexity" evidence="3">
    <location>
        <begin position="7"/>
        <end position="23"/>
    </location>
</feature>
<evidence type="ECO:0000256" key="1">
    <source>
        <dbReference type="ARBA" id="ARBA00004123"/>
    </source>
</evidence>
<dbReference type="PROSITE" id="PS50013">
    <property type="entry name" value="CHROMO_2"/>
    <property type="match status" value="1"/>
</dbReference>
<dbReference type="Gene3D" id="2.40.50.40">
    <property type="match status" value="2"/>
</dbReference>
<proteinExistence type="predicted"/>
<feature type="compositionally biased region" description="Basic residues" evidence="3">
    <location>
        <begin position="197"/>
        <end position="211"/>
    </location>
</feature>
<dbReference type="InterPro" id="IPR016197">
    <property type="entry name" value="Chromo-like_dom_sf"/>
</dbReference>
<dbReference type="InterPro" id="IPR000953">
    <property type="entry name" value="Chromo/chromo_shadow_dom"/>
</dbReference>
<dbReference type="GO" id="GO:0006338">
    <property type="term" value="P:chromatin remodeling"/>
    <property type="evidence" value="ECO:0007669"/>
    <property type="project" value="UniProtKB-ARBA"/>
</dbReference>
<evidence type="ECO:0000256" key="3">
    <source>
        <dbReference type="SAM" id="MobiDB-lite"/>
    </source>
</evidence>
<feature type="domain" description="Chromo" evidence="4">
    <location>
        <begin position="79"/>
        <end position="140"/>
    </location>
</feature>
<dbReference type="InterPro" id="IPR023780">
    <property type="entry name" value="Chromo_domain"/>
</dbReference>
<evidence type="ECO:0000313" key="5">
    <source>
        <dbReference type="EMBL" id="CDI54111.1"/>
    </source>
</evidence>
<dbReference type="GO" id="GO:0005634">
    <property type="term" value="C:nucleus"/>
    <property type="evidence" value="ECO:0007669"/>
    <property type="project" value="UniProtKB-SubCell"/>
</dbReference>
<dbReference type="InterPro" id="IPR017984">
    <property type="entry name" value="Chromo_dom_subgr"/>
</dbReference>
<name>A0A077R4U9_9BASI</name>
<dbReference type="Pfam" id="PF01393">
    <property type="entry name" value="Chromo_shadow"/>
    <property type="match status" value="1"/>
</dbReference>
<feature type="compositionally biased region" description="Basic and acidic residues" evidence="3">
    <location>
        <begin position="139"/>
        <end position="151"/>
    </location>
</feature>
<protein>
    <recommendedName>
        <fullName evidence="4">Chromo domain-containing protein</fullName>
    </recommendedName>
</protein>
<dbReference type="SMART" id="SM00300">
    <property type="entry name" value="ChSh"/>
    <property type="match status" value="1"/>
</dbReference>
<dbReference type="InterPro" id="IPR023779">
    <property type="entry name" value="Chromodomain_CS"/>
</dbReference>
<dbReference type="GO" id="GO:0000792">
    <property type="term" value="C:heterochromatin"/>
    <property type="evidence" value="ECO:0007669"/>
    <property type="project" value="UniProtKB-ARBA"/>
</dbReference>
<dbReference type="InterPro" id="IPR008251">
    <property type="entry name" value="Chromo_shadow_dom"/>
</dbReference>
<dbReference type="Pfam" id="PF00385">
    <property type="entry name" value="Chromo"/>
    <property type="match status" value="1"/>
</dbReference>
<feature type="compositionally biased region" description="Acidic residues" evidence="3">
    <location>
        <begin position="152"/>
        <end position="168"/>
    </location>
</feature>
<feature type="region of interest" description="Disordered" evidence="3">
    <location>
        <begin position="1"/>
        <end position="92"/>
    </location>
</feature>
<feature type="compositionally biased region" description="Acidic residues" evidence="3">
    <location>
        <begin position="63"/>
        <end position="81"/>
    </location>
</feature>
<accession>A0A077R4U9</accession>
<dbReference type="CDD" id="cd00024">
    <property type="entry name" value="CD_CSD"/>
    <property type="match status" value="1"/>
</dbReference>
<evidence type="ECO:0000256" key="2">
    <source>
        <dbReference type="ARBA" id="ARBA00023242"/>
    </source>
</evidence>
<dbReference type="PRINTS" id="PR00504">
    <property type="entry name" value="CHROMODOMAIN"/>
</dbReference>
<sequence length="340" mass="38659">METIPGRSSSSRTATASASPSKSNGRNTSRVSIELSDDDQVDDKKSSKKSSSSKARHEIAVSSDDDEDQDEDAGSEDEYEVEVVRGHRPVKGAESWNMEYFIKWKGWSESDNTWEPETNLPQNLVDDYWKTQPSKSQPKKFEQQKRRSHVEDVDDLEEIEDDSEDEDEPPKAKAKNSRRSNTAGSKRASPTKSRASPVKRSRTSTSSRHRASSSDDEENQDGSEAEDVSVDSGEAGKARALAKVRARFLEHYMSHDNWEKRVVSILNMQRSEDNSQLQSYVQFVENDSWNTAMEKIEIDRKLGKGPQIWVGNEIVNMRCPQKVIKFYEEHVRFSNPRPAH</sequence>
<dbReference type="EMBL" id="HG529604">
    <property type="protein sequence ID" value="CDI54111.1"/>
    <property type="molecule type" value="Genomic_DNA"/>
</dbReference>
<reference evidence="5" key="1">
    <citation type="journal article" date="2014" name="Genome Biol. Evol.">
        <title>Gene Loss Rather Than Gene Gain Is Associated with a Host Jump from Monocots to Dicots in the Smut Fungus Melanopsichium pennsylvanicum.</title>
        <authorList>
            <person name="Sharma R."/>
            <person name="Mishra B."/>
            <person name="Runge F."/>
            <person name="Thines M."/>
        </authorList>
    </citation>
    <scope>NUCLEOTIDE SEQUENCE</scope>
    <source>
        <strain evidence="5">4</strain>
    </source>
</reference>
<evidence type="ECO:0000259" key="4">
    <source>
        <dbReference type="PROSITE" id="PS50013"/>
    </source>
</evidence>